<dbReference type="AlphaFoldDB" id="A0A0M9G3X8"/>
<gene>
    <name evidence="2" type="ORF">ABB37_04033</name>
</gene>
<dbReference type="Proteomes" id="UP000037923">
    <property type="component" value="Unassembled WGS sequence"/>
</dbReference>
<sequence>MKRKTAFLFFKEKENKMVFFICLCFPHCHLLLLTVQASVLPFIMITIERVVATMLCPPFQFIISFFLFFFQSSSFKESPSTSSFTIVSPFFEVQLLFLTFLYCCCEREFSTRDIALYDHVNTMKKRGWTGR</sequence>
<evidence type="ECO:0000313" key="3">
    <source>
        <dbReference type="Proteomes" id="UP000037923"/>
    </source>
</evidence>
<dbReference type="EMBL" id="LGTL01000006">
    <property type="protein sequence ID" value="KPA81743.1"/>
    <property type="molecule type" value="Genomic_DNA"/>
</dbReference>
<dbReference type="VEuPathDB" id="TriTrypDB:LpyrH10_06_4030"/>
<organism evidence="2 3">
    <name type="scientific">Leptomonas pyrrhocoris</name>
    <name type="common">Firebug parasite</name>
    <dbReference type="NCBI Taxonomy" id="157538"/>
    <lineage>
        <taxon>Eukaryota</taxon>
        <taxon>Discoba</taxon>
        <taxon>Euglenozoa</taxon>
        <taxon>Kinetoplastea</taxon>
        <taxon>Metakinetoplastina</taxon>
        <taxon>Trypanosomatida</taxon>
        <taxon>Trypanosomatidae</taxon>
        <taxon>Leishmaniinae</taxon>
        <taxon>Leptomonas</taxon>
    </lineage>
</organism>
<keyword evidence="1" id="KW-0812">Transmembrane</keyword>
<reference evidence="2 3" key="1">
    <citation type="submission" date="2015-07" db="EMBL/GenBank/DDBJ databases">
        <title>High-quality genome of monoxenous trypanosomatid Leptomonas pyrrhocoris.</title>
        <authorList>
            <person name="Flegontov P."/>
            <person name="Butenko A."/>
            <person name="Firsov S."/>
            <person name="Vlcek C."/>
            <person name="Logacheva M.D."/>
            <person name="Field M."/>
            <person name="Filatov D."/>
            <person name="Flegontova O."/>
            <person name="Gerasimov E."/>
            <person name="Jackson A.P."/>
            <person name="Kelly S."/>
            <person name="Opperdoes F."/>
            <person name="O'Reilly A."/>
            <person name="Votypka J."/>
            <person name="Yurchenko V."/>
            <person name="Lukes J."/>
        </authorList>
    </citation>
    <scope>NUCLEOTIDE SEQUENCE [LARGE SCALE GENOMIC DNA]</scope>
    <source>
        <strain evidence="2">H10</strain>
    </source>
</reference>
<keyword evidence="1" id="KW-0472">Membrane</keyword>
<dbReference type="RefSeq" id="XP_015660182.1">
    <property type="nucleotide sequence ID" value="XM_015801562.1"/>
</dbReference>
<accession>A0A0M9G3X8</accession>
<evidence type="ECO:0000256" key="1">
    <source>
        <dbReference type="SAM" id="Phobius"/>
    </source>
</evidence>
<evidence type="ECO:0000313" key="2">
    <source>
        <dbReference type="EMBL" id="KPA81743.1"/>
    </source>
</evidence>
<keyword evidence="1" id="KW-1133">Transmembrane helix</keyword>
<comment type="caution">
    <text evidence="2">The sequence shown here is derived from an EMBL/GenBank/DDBJ whole genome shotgun (WGS) entry which is preliminary data.</text>
</comment>
<proteinExistence type="predicted"/>
<protein>
    <submittedName>
        <fullName evidence="2">Uncharacterized protein</fullName>
    </submittedName>
</protein>
<feature type="transmembrane region" description="Helical" evidence="1">
    <location>
        <begin position="47"/>
        <end position="70"/>
    </location>
</feature>
<keyword evidence="3" id="KW-1185">Reference proteome</keyword>
<name>A0A0M9G3X8_LEPPY</name>
<dbReference type="GeneID" id="26904324"/>